<proteinExistence type="predicted"/>
<evidence type="ECO:0000256" key="1">
    <source>
        <dbReference type="SAM" id="SignalP"/>
    </source>
</evidence>
<dbReference type="KEGG" id="ffu:CLAFUR5_13923"/>
<dbReference type="InterPro" id="IPR015943">
    <property type="entry name" value="WD40/YVTN_repeat-like_dom_sf"/>
</dbReference>
<dbReference type="InterPro" id="IPR051344">
    <property type="entry name" value="Vgb"/>
</dbReference>
<name>A0A9Q8UW81_PASFU</name>
<dbReference type="GeneID" id="71993801"/>
<evidence type="ECO:0000313" key="3">
    <source>
        <dbReference type="Proteomes" id="UP000756132"/>
    </source>
</evidence>
<dbReference type="SUPFAM" id="SSF63829">
    <property type="entry name" value="Calcium-dependent phosphotriesterase"/>
    <property type="match status" value="1"/>
</dbReference>
<dbReference type="Proteomes" id="UP000756132">
    <property type="component" value="Chromosome 12"/>
</dbReference>
<gene>
    <name evidence="2" type="ORF">CLAFUR5_13923</name>
</gene>
<dbReference type="PANTHER" id="PTHR40274:SF3">
    <property type="entry name" value="VIRGINIAMYCIN B LYASE"/>
    <property type="match status" value="1"/>
</dbReference>
<reference evidence="2" key="1">
    <citation type="submission" date="2021-12" db="EMBL/GenBank/DDBJ databases">
        <authorList>
            <person name="Zaccaron A."/>
            <person name="Stergiopoulos I."/>
        </authorList>
    </citation>
    <scope>NUCLEOTIDE SEQUENCE</scope>
    <source>
        <strain evidence="2">Race5_Kim</strain>
    </source>
</reference>
<protein>
    <submittedName>
        <fullName evidence="2">Uncharacterized protein</fullName>
    </submittedName>
</protein>
<sequence>MLHTAALALPLLAACTYATPVASPISYESGSGVPDAEGKALPARDLEVRQNGKFRFFDMKTPLSGPCDMAFNPADGLLYGEQQFINQLFSIDTVSGQVTEYPIPVTPFNQNNATPIFSLPGAGIIPSPLGDRLALSCAIRDGADGNIYASNGLRNQLVQLKTSDKSIRVFQTNEDGQSSNPLGNLFPFNDLWTDKDGMWVTQTTGLVLQYFRYSTQRFTNYKVFSINELPLGVYVASDGIVYGCLVLGNAMFTFDPKTEKYTEYPLPLLAGLQSPAVVRVEKDGWVYFTTLFGRGQGRINMKSKKIELYPTDKLLGFGSVNTGPTPGGNGGSWMSFFLTNDQLARLDTKTLKYTYVQMPPEFSNAPNAVPANLPIDIGTANIAVNYKPGNNLYFSSALRNQVVQYALGPDE</sequence>
<keyword evidence="3" id="KW-1185">Reference proteome</keyword>
<accession>A0A9Q8UW81</accession>
<feature type="chain" id="PRO_5040141122" evidence="1">
    <location>
        <begin position="19"/>
        <end position="411"/>
    </location>
</feature>
<dbReference type="OrthoDB" id="3625478at2759"/>
<evidence type="ECO:0000313" key="2">
    <source>
        <dbReference type="EMBL" id="UJO24715.1"/>
    </source>
</evidence>
<organism evidence="2 3">
    <name type="scientific">Passalora fulva</name>
    <name type="common">Tomato leaf mold</name>
    <name type="synonym">Cladosporium fulvum</name>
    <dbReference type="NCBI Taxonomy" id="5499"/>
    <lineage>
        <taxon>Eukaryota</taxon>
        <taxon>Fungi</taxon>
        <taxon>Dikarya</taxon>
        <taxon>Ascomycota</taxon>
        <taxon>Pezizomycotina</taxon>
        <taxon>Dothideomycetes</taxon>
        <taxon>Dothideomycetidae</taxon>
        <taxon>Mycosphaerellales</taxon>
        <taxon>Mycosphaerellaceae</taxon>
        <taxon>Fulvia</taxon>
    </lineage>
</organism>
<feature type="signal peptide" evidence="1">
    <location>
        <begin position="1"/>
        <end position="18"/>
    </location>
</feature>
<dbReference type="PANTHER" id="PTHR40274">
    <property type="entry name" value="VIRGINIAMYCIN B LYASE"/>
    <property type="match status" value="1"/>
</dbReference>
<dbReference type="EMBL" id="CP090174">
    <property type="protein sequence ID" value="UJO24715.1"/>
    <property type="molecule type" value="Genomic_DNA"/>
</dbReference>
<dbReference type="RefSeq" id="XP_047769081.1">
    <property type="nucleotide sequence ID" value="XM_047913071.1"/>
</dbReference>
<reference evidence="2" key="2">
    <citation type="journal article" date="2022" name="Microb. Genom.">
        <title>A chromosome-scale genome assembly of the tomato pathogen Cladosporium fulvum reveals a compartmentalized genome architecture and the presence of a dispensable chromosome.</title>
        <authorList>
            <person name="Zaccaron A.Z."/>
            <person name="Chen L.H."/>
            <person name="Samaras A."/>
            <person name="Stergiopoulos I."/>
        </authorList>
    </citation>
    <scope>NUCLEOTIDE SEQUENCE</scope>
    <source>
        <strain evidence="2">Race5_Kim</strain>
    </source>
</reference>
<dbReference type="AlphaFoldDB" id="A0A9Q8UW81"/>
<dbReference type="Gene3D" id="2.130.10.10">
    <property type="entry name" value="YVTN repeat-like/Quinoprotein amine dehydrogenase"/>
    <property type="match status" value="2"/>
</dbReference>
<keyword evidence="1" id="KW-0732">Signal</keyword>